<dbReference type="Proteomes" id="UP001526430">
    <property type="component" value="Unassembled WGS sequence"/>
</dbReference>
<feature type="region of interest" description="Disordered" evidence="5">
    <location>
        <begin position="298"/>
        <end position="330"/>
    </location>
</feature>
<keyword evidence="2" id="KW-0805">Transcription regulation</keyword>
<name>A0ABT3NZC8_9PROT</name>
<reference evidence="7 8" key="1">
    <citation type="submission" date="2022-10" db="EMBL/GenBank/DDBJ databases">
        <title>Roseococcus glaciei nov., sp. nov., isolated from glacier.</title>
        <authorList>
            <person name="Liu Q."/>
            <person name="Xin Y.-H."/>
        </authorList>
    </citation>
    <scope>NUCLEOTIDE SEQUENCE [LARGE SCALE GENOMIC DNA]</scope>
    <source>
        <strain evidence="7 8">MDT2-1-1</strain>
    </source>
</reference>
<dbReference type="PANTHER" id="PTHR30537">
    <property type="entry name" value="HTH-TYPE TRANSCRIPTIONAL REGULATOR"/>
    <property type="match status" value="1"/>
</dbReference>
<dbReference type="InterPro" id="IPR036390">
    <property type="entry name" value="WH_DNA-bd_sf"/>
</dbReference>
<dbReference type="Gene3D" id="1.10.10.10">
    <property type="entry name" value="Winged helix-like DNA-binding domain superfamily/Winged helix DNA-binding domain"/>
    <property type="match status" value="1"/>
</dbReference>
<evidence type="ECO:0000256" key="5">
    <source>
        <dbReference type="SAM" id="MobiDB-lite"/>
    </source>
</evidence>
<evidence type="ECO:0000256" key="1">
    <source>
        <dbReference type="ARBA" id="ARBA00009437"/>
    </source>
</evidence>
<comment type="caution">
    <text evidence="7">The sequence shown here is derived from an EMBL/GenBank/DDBJ whole genome shotgun (WGS) entry which is preliminary data.</text>
</comment>
<evidence type="ECO:0000256" key="4">
    <source>
        <dbReference type="ARBA" id="ARBA00023163"/>
    </source>
</evidence>
<gene>
    <name evidence="7" type="ORF">OF850_17985</name>
</gene>
<comment type="similarity">
    <text evidence="1">Belongs to the LysR transcriptional regulatory family.</text>
</comment>
<evidence type="ECO:0000313" key="7">
    <source>
        <dbReference type="EMBL" id="MCW8087520.1"/>
    </source>
</evidence>
<dbReference type="InterPro" id="IPR058163">
    <property type="entry name" value="LysR-type_TF_proteobact-type"/>
</dbReference>
<dbReference type="InterPro" id="IPR000847">
    <property type="entry name" value="LysR_HTH_N"/>
</dbReference>
<keyword evidence="3" id="KW-0238">DNA-binding</keyword>
<dbReference type="CDD" id="cd08432">
    <property type="entry name" value="PBP2_GcdR_TrpI_HvrB_AmpR_like"/>
    <property type="match status" value="1"/>
</dbReference>
<dbReference type="InterPro" id="IPR036388">
    <property type="entry name" value="WH-like_DNA-bd_sf"/>
</dbReference>
<accession>A0ABT3NZC8</accession>
<dbReference type="PANTHER" id="PTHR30537:SF74">
    <property type="entry name" value="HTH-TYPE TRANSCRIPTIONAL REGULATOR TRPI"/>
    <property type="match status" value="1"/>
</dbReference>
<dbReference type="Pfam" id="PF00126">
    <property type="entry name" value="HTH_1"/>
    <property type="match status" value="1"/>
</dbReference>
<evidence type="ECO:0000259" key="6">
    <source>
        <dbReference type="PROSITE" id="PS50931"/>
    </source>
</evidence>
<dbReference type="Gene3D" id="3.40.190.10">
    <property type="entry name" value="Periplasmic binding protein-like II"/>
    <property type="match status" value="2"/>
</dbReference>
<dbReference type="RefSeq" id="WP_301591729.1">
    <property type="nucleotide sequence ID" value="NZ_JAPFQI010000018.1"/>
</dbReference>
<dbReference type="Pfam" id="PF03466">
    <property type="entry name" value="LysR_substrate"/>
    <property type="match status" value="1"/>
</dbReference>
<sequence>MQVAHRKLPPLAALRLFEAAGRHGSLRAAAEELGITPSAVSHAMRSLEDSLGVPLLQRDGRGMRLTPAGEELLAEATQAFTGLAATVDRITSARASAGLAVSSAPTFASRWLLPRLPALRRRHPAIALSITTELQPVDIGEGGFDLAIRMAEQPSGPGDWFHLAPEWLLPAVAPKFGSLSLSAALDRLPALHVTGIRTDWARYASARGLTSPDPAKGHRFDTAYLALEAAAKGAGVVLARLPVCLDDLASGHLVALDAAIESGFSYWLVTRPGLLRQKAGRQFADWLREELAASIAQLPGGGTGQISQTADGDPARGKAGRTAQERRGQSALDLMRHGTKASANTHLALPAC</sequence>
<dbReference type="EMBL" id="JAPFQI010000018">
    <property type="protein sequence ID" value="MCW8087520.1"/>
    <property type="molecule type" value="Genomic_DNA"/>
</dbReference>
<dbReference type="SUPFAM" id="SSF46785">
    <property type="entry name" value="Winged helix' DNA-binding domain"/>
    <property type="match status" value="1"/>
</dbReference>
<evidence type="ECO:0000256" key="3">
    <source>
        <dbReference type="ARBA" id="ARBA00023125"/>
    </source>
</evidence>
<dbReference type="InterPro" id="IPR005119">
    <property type="entry name" value="LysR_subst-bd"/>
</dbReference>
<feature type="domain" description="HTH lysR-type" evidence="6">
    <location>
        <begin position="9"/>
        <end position="66"/>
    </location>
</feature>
<keyword evidence="4" id="KW-0804">Transcription</keyword>
<organism evidence="7 8">
    <name type="scientific">Sabulicella glaciei</name>
    <dbReference type="NCBI Taxonomy" id="2984948"/>
    <lineage>
        <taxon>Bacteria</taxon>
        <taxon>Pseudomonadati</taxon>
        <taxon>Pseudomonadota</taxon>
        <taxon>Alphaproteobacteria</taxon>
        <taxon>Acetobacterales</taxon>
        <taxon>Acetobacteraceae</taxon>
        <taxon>Sabulicella</taxon>
    </lineage>
</organism>
<evidence type="ECO:0000256" key="2">
    <source>
        <dbReference type="ARBA" id="ARBA00023015"/>
    </source>
</evidence>
<keyword evidence="8" id="KW-1185">Reference proteome</keyword>
<protein>
    <submittedName>
        <fullName evidence="7">LysR substrate-binding domain-containing protein</fullName>
    </submittedName>
</protein>
<dbReference type="SUPFAM" id="SSF53850">
    <property type="entry name" value="Periplasmic binding protein-like II"/>
    <property type="match status" value="1"/>
</dbReference>
<evidence type="ECO:0000313" key="8">
    <source>
        <dbReference type="Proteomes" id="UP001526430"/>
    </source>
</evidence>
<proteinExistence type="inferred from homology"/>
<dbReference type="PROSITE" id="PS50931">
    <property type="entry name" value="HTH_LYSR"/>
    <property type="match status" value="1"/>
</dbReference>